<dbReference type="InterPro" id="IPR005801">
    <property type="entry name" value="ADC_synthase"/>
</dbReference>
<dbReference type="SUPFAM" id="SSF56322">
    <property type="entry name" value="ADC synthase"/>
    <property type="match status" value="1"/>
</dbReference>
<evidence type="ECO:0000256" key="7">
    <source>
        <dbReference type="ARBA" id="ARBA00022605"/>
    </source>
</evidence>
<dbReference type="PRINTS" id="PR00095">
    <property type="entry name" value="ANTSNTHASEI"/>
</dbReference>
<evidence type="ECO:0000256" key="6">
    <source>
        <dbReference type="ARBA" id="ARBA00020653"/>
    </source>
</evidence>
<keyword evidence="9 15" id="KW-0822">Tryptophan biosynthesis</keyword>
<dbReference type="GO" id="GO:0046872">
    <property type="term" value="F:metal ion binding"/>
    <property type="evidence" value="ECO:0007669"/>
    <property type="project" value="UniProtKB-KW"/>
</dbReference>
<dbReference type="EMBL" id="CACRSQ010000002">
    <property type="protein sequence ID" value="VYS75533.1"/>
    <property type="molecule type" value="Genomic_DNA"/>
</dbReference>
<evidence type="ECO:0000313" key="18">
    <source>
        <dbReference type="EMBL" id="VYS75533.1"/>
    </source>
</evidence>
<accession>A0A6N2R3A1</accession>
<reference evidence="18" key="1">
    <citation type="submission" date="2019-11" db="EMBL/GenBank/DDBJ databases">
        <authorList>
            <person name="Feng L."/>
        </authorList>
    </citation>
    <scope>NUCLEOTIDE SEQUENCE</scope>
    <source>
        <strain evidence="18">AcaccaeLFYP115</strain>
    </source>
</reference>
<organism evidence="18">
    <name type="scientific">Anaerostipes caccae</name>
    <dbReference type="NCBI Taxonomy" id="105841"/>
    <lineage>
        <taxon>Bacteria</taxon>
        <taxon>Bacillati</taxon>
        <taxon>Bacillota</taxon>
        <taxon>Clostridia</taxon>
        <taxon>Lachnospirales</taxon>
        <taxon>Lachnospiraceae</taxon>
        <taxon>Anaerostipes</taxon>
    </lineage>
</organism>
<keyword evidence="11 15" id="KW-0057">Aromatic amino acid biosynthesis</keyword>
<dbReference type="Pfam" id="PF00425">
    <property type="entry name" value="Chorismate_bind"/>
    <property type="match status" value="1"/>
</dbReference>
<evidence type="ECO:0000256" key="9">
    <source>
        <dbReference type="ARBA" id="ARBA00022822"/>
    </source>
</evidence>
<feature type="domain" description="Chorismate-utilising enzyme C-terminal" evidence="16">
    <location>
        <begin position="218"/>
        <end position="471"/>
    </location>
</feature>
<keyword evidence="10 15" id="KW-0460">Magnesium</keyword>
<evidence type="ECO:0000256" key="8">
    <source>
        <dbReference type="ARBA" id="ARBA00022723"/>
    </source>
</evidence>
<name>A0A6N2R3A1_9FIRM</name>
<evidence type="ECO:0000256" key="13">
    <source>
        <dbReference type="ARBA" id="ARBA00025634"/>
    </source>
</evidence>
<dbReference type="PANTHER" id="PTHR11236:SF48">
    <property type="entry name" value="ISOCHORISMATE SYNTHASE MENF"/>
    <property type="match status" value="1"/>
</dbReference>
<dbReference type="InterPro" id="IPR005256">
    <property type="entry name" value="Anth_synth_I_PabB"/>
</dbReference>
<dbReference type="Gene3D" id="3.60.120.10">
    <property type="entry name" value="Anthranilate synthase"/>
    <property type="match status" value="1"/>
</dbReference>
<comment type="catalytic activity">
    <reaction evidence="14 15">
        <text>chorismate + L-glutamine = anthranilate + pyruvate + L-glutamate + H(+)</text>
        <dbReference type="Rhea" id="RHEA:21732"/>
        <dbReference type="ChEBI" id="CHEBI:15361"/>
        <dbReference type="ChEBI" id="CHEBI:15378"/>
        <dbReference type="ChEBI" id="CHEBI:16567"/>
        <dbReference type="ChEBI" id="CHEBI:29748"/>
        <dbReference type="ChEBI" id="CHEBI:29985"/>
        <dbReference type="ChEBI" id="CHEBI:58359"/>
        <dbReference type="EC" id="4.1.3.27"/>
    </reaction>
</comment>
<evidence type="ECO:0000256" key="12">
    <source>
        <dbReference type="ARBA" id="ARBA00023239"/>
    </source>
</evidence>
<dbReference type="NCBIfam" id="TIGR00564">
    <property type="entry name" value="trpE_most"/>
    <property type="match status" value="1"/>
</dbReference>
<keyword evidence="7 15" id="KW-0028">Amino-acid biosynthesis</keyword>
<dbReference type="UniPathway" id="UPA00035">
    <property type="reaction ID" value="UER00040"/>
</dbReference>
<evidence type="ECO:0000259" key="16">
    <source>
        <dbReference type="Pfam" id="PF00425"/>
    </source>
</evidence>
<gene>
    <name evidence="15 18" type="primary">trpE</name>
    <name evidence="18" type="ORF">ACLFYP115_00251</name>
</gene>
<evidence type="ECO:0000256" key="1">
    <source>
        <dbReference type="ARBA" id="ARBA00001946"/>
    </source>
</evidence>
<evidence type="ECO:0000256" key="3">
    <source>
        <dbReference type="ARBA" id="ARBA00009562"/>
    </source>
</evidence>
<sequence>MLSPTLEQVKNLLTIYPTVPVFYEVLADHVTPIQVFMALRKAGTPSFMLESVENRDQWGRYSFIGVNPKKEVKINGTEIEIDGTKQTVENHIAYLIEMVNAYQSPVLVDKPKLTGGFIGYFGYDTIRFVEKKLVNVPEDDLNMPECHLCMYDEIVAFDHLTNRVIVIQNVHEEDDLETKYKGLEPRARKLIEQIDNFRMSRKERTDKKETKVISNITEEEYKSKVEKAKEYIRNGDIFQVVLSQRFEVESEADPFDVYRCLRTTNPSPYLYFFDFVDYQIAGASPEMLVSVTNGIVTTKPIAGTVPRGTTKKEDDILVRQLMHDPKEQAEHTMLVDLGRNDVGKVSRFGTVRVDNFMSVEKYSKVTHLVSDVQGELREDKTALDALMSILPAGTLSGAPKVRAMEIIDELEDKKRGLYGGTVGYLAFDGNIDTCIAIRTVLFKDGKGYVQAGAGIVADSEPEKEYEETKNKALAVINAIKEAAEL</sequence>
<dbReference type="InterPro" id="IPR019999">
    <property type="entry name" value="Anth_synth_I-like"/>
</dbReference>
<dbReference type="RefSeq" id="WP_006565660.1">
    <property type="nucleotide sequence ID" value="NZ_BAABZP010000001.1"/>
</dbReference>
<dbReference type="GO" id="GO:0004049">
    <property type="term" value="F:anthranilate synthase activity"/>
    <property type="evidence" value="ECO:0007669"/>
    <property type="project" value="UniProtKB-EC"/>
</dbReference>
<dbReference type="InterPro" id="IPR015890">
    <property type="entry name" value="Chorismate_C"/>
</dbReference>
<evidence type="ECO:0000256" key="11">
    <source>
        <dbReference type="ARBA" id="ARBA00023141"/>
    </source>
</evidence>
<comment type="subunit">
    <text evidence="4 15">Heterotetramer consisting of two non-identical subunits: a beta subunit (TrpG) and a large alpha subunit (TrpE).</text>
</comment>
<protein>
    <recommendedName>
        <fullName evidence="6 15">Anthranilate synthase component 1</fullName>
        <ecNumber evidence="5 15">4.1.3.27</ecNumber>
    </recommendedName>
</protein>
<evidence type="ECO:0000256" key="15">
    <source>
        <dbReference type="RuleBase" id="RU364045"/>
    </source>
</evidence>
<comment type="similarity">
    <text evidence="3 15">Belongs to the anthranilate synthase component I family.</text>
</comment>
<dbReference type="PANTHER" id="PTHR11236">
    <property type="entry name" value="AMINOBENZOATE/ANTHRANILATE SYNTHASE"/>
    <property type="match status" value="1"/>
</dbReference>
<evidence type="ECO:0000256" key="4">
    <source>
        <dbReference type="ARBA" id="ARBA00011575"/>
    </source>
</evidence>
<evidence type="ECO:0000256" key="14">
    <source>
        <dbReference type="ARBA" id="ARBA00047683"/>
    </source>
</evidence>
<evidence type="ECO:0000256" key="5">
    <source>
        <dbReference type="ARBA" id="ARBA00012266"/>
    </source>
</evidence>
<evidence type="ECO:0000259" key="17">
    <source>
        <dbReference type="Pfam" id="PF04715"/>
    </source>
</evidence>
<dbReference type="Pfam" id="PF04715">
    <property type="entry name" value="Anth_synt_I_N"/>
    <property type="match status" value="1"/>
</dbReference>
<dbReference type="InterPro" id="IPR006805">
    <property type="entry name" value="Anth_synth_I_N"/>
</dbReference>
<evidence type="ECO:0000256" key="10">
    <source>
        <dbReference type="ARBA" id="ARBA00022842"/>
    </source>
</evidence>
<dbReference type="AlphaFoldDB" id="A0A6N2R3A1"/>
<evidence type="ECO:0000256" key="2">
    <source>
        <dbReference type="ARBA" id="ARBA00004873"/>
    </source>
</evidence>
<comment type="pathway">
    <text evidence="2 15">Amino-acid biosynthesis; L-tryptophan biosynthesis; L-tryptophan from chorismate: step 1/5.</text>
</comment>
<proteinExistence type="inferred from homology"/>
<comment type="function">
    <text evidence="13 15">Part of a heterotetrameric complex that catalyzes the two-step biosynthesis of anthranilate, an intermediate in the biosynthesis of L-tryptophan. In the first step, the glutamine-binding beta subunit (TrpG) of anthranilate synthase (AS) provides the glutamine amidotransferase activity which generates ammonia as a substrate that, along with chorismate, is used in the second step, catalyzed by the large alpha subunit of AS (TrpE) to produce anthranilate. In the absence of TrpG, TrpE can synthesize anthranilate directly from chorismate and high concentrations of ammonia.</text>
</comment>
<comment type="cofactor">
    <cofactor evidence="1 15">
        <name>Mg(2+)</name>
        <dbReference type="ChEBI" id="CHEBI:18420"/>
    </cofactor>
</comment>
<feature type="domain" description="Anthranilate synthase component I N-terminal" evidence="17">
    <location>
        <begin position="28"/>
        <end position="165"/>
    </location>
</feature>
<keyword evidence="12 15" id="KW-0456">Lyase</keyword>
<dbReference type="GO" id="GO:0000162">
    <property type="term" value="P:L-tryptophan biosynthetic process"/>
    <property type="evidence" value="ECO:0007669"/>
    <property type="project" value="UniProtKB-UniPathway"/>
</dbReference>
<keyword evidence="8 15" id="KW-0479">Metal-binding</keyword>
<dbReference type="EC" id="4.1.3.27" evidence="5 15"/>